<gene>
    <name evidence="2" type="ORF">METZ01_LOCUS315359</name>
</gene>
<organism evidence="2">
    <name type="scientific">marine metagenome</name>
    <dbReference type="NCBI Taxonomy" id="408172"/>
    <lineage>
        <taxon>unclassified sequences</taxon>
        <taxon>metagenomes</taxon>
        <taxon>ecological metagenomes</taxon>
    </lineage>
</organism>
<reference evidence="2" key="1">
    <citation type="submission" date="2018-05" db="EMBL/GenBank/DDBJ databases">
        <authorList>
            <person name="Lanie J.A."/>
            <person name="Ng W.-L."/>
            <person name="Kazmierczak K.M."/>
            <person name="Andrzejewski T.M."/>
            <person name="Davidsen T.M."/>
            <person name="Wayne K.J."/>
            <person name="Tettelin H."/>
            <person name="Glass J.I."/>
            <person name="Rusch D."/>
            <person name="Podicherti R."/>
            <person name="Tsui H.-C.T."/>
            <person name="Winkler M.E."/>
        </authorList>
    </citation>
    <scope>NUCLEOTIDE SEQUENCE</scope>
</reference>
<dbReference type="PANTHER" id="PTHR23084:SF263">
    <property type="entry name" value="MORN REPEAT-CONTAINING PROTEIN 1"/>
    <property type="match status" value="1"/>
</dbReference>
<dbReference type="SUPFAM" id="SSF82185">
    <property type="entry name" value="Histone H3 K4-specific methyltransferase SET7/9 N-terminal domain"/>
    <property type="match status" value="2"/>
</dbReference>
<name>A0A382NQ84_9ZZZZ</name>
<dbReference type="EMBL" id="UINC01101585">
    <property type="protein sequence ID" value="SVC62505.1"/>
    <property type="molecule type" value="Genomic_DNA"/>
</dbReference>
<protein>
    <recommendedName>
        <fullName evidence="3">MORN repeat protein</fullName>
    </recommendedName>
</protein>
<dbReference type="Pfam" id="PF02493">
    <property type="entry name" value="MORN"/>
    <property type="match status" value="6"/>
</dbReference>
<dbReference type="Gene3D" id="2.20.110.10">
    <property type="entry name" value="Histone H3 K4-specific methyltransferase SET7/9 N-terminal domain"/>
    <property type="match status" value="3"/>
</dbReference>
<dbReference type="PANTHER" id="PTHR23084">
    <property type="entry name" value="PHOSPHATIDYLINOSITOL-4-PHOSPHATE 5-KINASE RELATED"/>
    <property type="match status" value="1"/>
</dbReference>
<dbReference type="InterPro" id="IPR003409">
    <property type="entry name" value="MORN"/>
</dbReference>
<evidence type="ECO:0000313" key="2">
    <source>
        <dbReference type="EMBL" id="SVC62505.1"/>
    </source>
</evidence>
<dbReference type="SMART" id="SM00698">
    <property type="entry name" value="MORN"/>
    <property type="match status" value="6"/>
</dbReference>
<feature type="non-terminal residue" evidence="2">
    <location>
        <position position="332"/>
    </location>
</feature>
<proteinExistence type="predicted"/>
<evidence type="ECO:0000256" key="1">
    <source>
        <dbReference type="ARBA" id="ARBA00022737"/>
    </source>
</evidence>
<sequence length="332" mass="38222">MLLISFNRGDRTFPINFPNQRIEMKNLIIVIHILLTLLLVGCADKGVYVGEKKDGKRHGQGKFKWSDGDKYVGEFKDGKQDGQGTYTHSDGRKYVGEWKDGKKHGYGTLTYLNGEKYYGEFKDGKRNGQGTLTKPNGDKYVGEFKDGKQDGQGTYTHSDGKKYVGEWKDGYKTGQGTFSTTFGFNFKYNIHSSLRKDWVNEFYLVMNNLDKVIPVKPTNYFSSLDIYTWNSSADKPFKNKIGNATGMSFSTSEYGIFIVLEIPADEFKYNPQFNYSQNLNIHRYSVIPHEYFHAFQFSLSNNFLDIKWLQEGAAASFESLYTQQYYNINHFK</sequence>
<accession>A0A382NQ84</accession>
<evidence type="ECO:0008006" key="3">
    <source>
        <dbReference type="Google" id="ProtNLM"/>
    </source>
</evidence>
<dbReference type="AlphaFoldDB" id="A0A382NQ84"/>
<keyword evidence="1" id="KW-0677">Repeat</keyword>